<proteinExistence type="predicted"/>
<dbReference type="AlphaFoldDB" id="A0AAU9R948"/>
<dbReference type="Proteomes" id="UP000836841">
    <property type="component" value="Chromosome 1"/>
</dbReference>
<accession>A0AAU9R948</accession>
<sequence length="107" mass="12675">MRLVVAKRCNLTAARSWTHSILQLQSLMMGKLSKRLISLGWQALIFWIWNERSGRLHHQNFRSSDAIIKQIDRQIRNRTTSYRDRNPTMSSKLLQLWLSTEAHAMIR</sequence>
<dbReference type="EMBL" id="OU466857">
    <property type="protein sequence ID" value="CAH2035754.1"/>
    <property type="molecule type" value="Genomic_DNA"/>
</dbReference>
<keyword evidence="2" id="KW-1185">Reference proteome</keyword>
<gene>
    <name evidence="1" type="ORF">TAV2_LOCUS2017</name>
</gene>
<organism evidence="1 2">
    <name type="scientific">Thlaspi arvense</name>
    <name type="common">Field penny-cress</name>
    <dbReference type="NCBI Taxonomy" id="13288"/>
    <lineage>
        <taxon>Eukaryota</taxon>
        <taxon>Viridiplantae</taxon>
        <taxon>Streptophyta</taxon>
        <taxon>Embryophyta</taxon>
        <taxon>Tracheophyta</taxon>
        <taxon>Spermatophyta</taxon>
        <taxon>Magnoliopsida</taxon>
        <taxon>eudicotyledons</taxon>
        <taxon>Gunneridae</taxon>
        <taxon>Pentapetalae</taxon>
        <taxon>rosids</taxon>
        <taxon>malvids</taxon>
        <taxon>Brassicales</taxon>
        <taxon>Brassicaceae</taxon>
        <taxon>Thlaspideae</taxon>
        <taxon>Thlaspi</taxon>
    </lineage>
</organism>
<name>A0AAU9R948_THLAR</name>
<evidence type="ECO:0000313" key="1">
    <source>
        <dbReference type="EMBL" id="CAH2035754.1"/>
    </source>
</evidence>
<protein>
    <submittedName>
        <fullName evidence="1">Uncharacterized protein</fullName>
    </submittedName>
</protein>
<reference evidence="1 2" key="1">
    <citation type="submission" date="2022-03" db="EMBL/GenBank/DDBJ databases">
        <authorList>
            <person name="Nunn A."/>
            <person name="Chopra R."/>
            <person name="Nunn A."/>
            <person name="Contreras Garrido A."/>
        </authorList>
    </citation>
    <scope>NUCLEOTIDE SEQUENCE [LARGE SCALE GENOMIC DNA]</scope>
</reference>
<evidence type="ECO:0000313" key="2">
    <source>
        <dbReference type="Proteomes" id="UP000836841"/>
    </source>
</evidence>